<evidence type="ECO:0000313" key="3">
    <source>
        <dbReference type="EMBL" id="MFC4396773.1"/>
    </source>
</evidence>
<organism evidence="3 4">
    <name type="scientific">Arthrobacter sedimenti</name>
    <dbReference type="NCBI Taxonomy" id="2694931"/>
    <lineage>
        <taxon>Bacteria</taxon>
        <taxon>Bacillati</taxon>
        <taxon>Actinomycetota</taxon>
        <taxon>Actinomycetes</taxon>
        <taxon>Micrococcales</taxon>
        <taxon>Micrococcaceae</taxon>
        <taxon>Arthrobacter</taxon>
    </lineage>
</organism>
<gene>
    <name evidence="3" type="ORF">ACFO0G_11795</name>
</gene>
<sequence length="193" mass="18557">MKQHLGAGLAILALAATLSGCGSSSTAPAGSSPAAGSTTGSTAGTGSSGASSASPSPTSSSPPASSSQAGAAVDLKTASSTAGSIVVDAKGMSLYFFTKDTKDSGTSACTGSCLVSWPPLTTTSGTPSAEGVTGKLGTISTPDGKKQVTLNGMPLYYFAKDTKPGDTLGQGVGGVWYLSDPSGAMIKAAGQGY</sequence>
<dbReference type="RefSeq" id="WP_376977768.1">
    <property type="nucleotide sequence ID" value="NZ_JBHSDQ010000004.1"/>
</dbReference>
<keyword evidence="2" id="KW-0732">Signal</keyword>
<evidence type="ECO:0000256" key="1">
    <source>
        <dbReference type="SAM" id="MobiDB-lite"/>
    </source>
</evidence>
<dbReference type="PANTHER" id="PTHR39335">
    <property type="entry name" value="BLL4220 PROTEIN"/>
    <property type="match status" value="1"/>
</dbReference>
<dbReference type="Proteomes" id="UP001595778">
    <property type="component" value="Unassembled WGS sequence"/>
</dbReference>
<keyword evidence="4" id="KW-1185">Reference proteome</keyword>
<dbReference type="InterPro" id="IPR005297">
    <property type="entry name" value="Lipoprotein_repeat"/>
</dbReference>
<feature type="region of interest" description="Disordered" evidence="1">
    <location>
        <begin position="22"/>
        <end position="68"/>
    </location>
</feature>
<accession>A0ABV8WJJ5</accession>
<dbReference type="EMBL" id="JBHSDQ010000004">
    <property type="protein sequence ID" value="MFC4396773.1"/>
    <property type="molecule type" value="Genomic_DNA"/>
</dbReference>
<protein>
    <recommendedName>
        <fullName evidence="5">Lipoprotein with Yx(FWY)xxD motif</fullName>
    </recommendedName>
</protein>
<comment type="caution">
    <text evidence="3">The sequence shown here is derived from an EMBL/GenBank/DDBJ whole genome shotgun (WGS) entry which is preliminary data.</text>
</comment>
<reference evidence="4" key="1">
    <citation type="journal article" date="2019" name="Int. J. Syst. Evol. Microbiol.">
        <title>The Global Catalogue of Microorganisms (GCM) 10K type strain sequencing project: providing services to taxonomists for standard genome sequencing and annotation.</title>
        <authorList>
            <consortium name="The Broad Institute Genomics Platform"/>
            <consortium name="The Broad Institute Genome Sequencing Center for Infectious Disease"/>
            <person name="Wu L."/>
            <person name="Ma J."/>
        </authorList>
    </citation>
    <scope>NUCLEOTIDE SEQUENCE [LARGE SCALE GENOMIC DNA]</scope>
    <source>
        <strain evidence="4">PJ61</strain>
    </source>
</reference>
<evidence type="ECO:0000256" key="2">
    <source>
        <dbReference type="SAM" id="SignalP"/>
    </source>
</evidence>
<proteinExistence type="predicted"/>
<feature type="chain" id="PRO_5045062511" description="Lipoprotein with Yx(FWY)xxD motif" evidence="2">
    <location>
        <begin position="30"/>
        <end position="193"/>
    </location>
</feature>
<feature type="signal peptide" evidence="2">
    <location>
        <begin position="1"/>
        <end position="29"/>
    </location>
</feature>
<dbReference type="Pfam" id="PF03640">
    <property type="entry name" value="Lipoprotein_15"/>
    <property type="match status" value="2"/>
</dbReference>
<dbReference type="PANTHER" id="PTHR39335:SF1">
    <property type="entry name" value="BLL4220 PROTEIN"/>
    <property type="match status" value="1"/>
</dbReference>
<dbReference type="PROSITE" id="PS51257">
    <property type="entry name" value="PROKAR_LIPOPROTEIN"/>
    <property type="match status" value="1"/>
</dbReference>
<evidence type="ECO:0000313" key="4">
    <source>
        <dbReference type="Proteomes" id="UP001595778"/>
    </source>
</evidence>
<name>A0ABV8WJJ5_9MICC</name>
<evidence type="ECO:0008006" key="5">
    <source>
        <dbReference type="Google" id="ProtNLM"/>
    </source>
</evidence>